<sequence>MSGYRGITWDHPRGRNALTAAAAAGAAAAAAGSNRDGGASGGAAADGAGGEGSPATPPPVDLTWSAHSLEHFESHPIDELAREYDLIVLDHPHLGEALELHSLQPMDAVVGAERIERWSRESVGPSFDSYSADGYQWALPLDAATQVAVHKPRLVPVAELPETWAEVEQLSRRAPVALSLAGPHAFLTFASLCVAWGEELPAHPDFGFVSRATASAVLETMRSIGSRIPAGSERQNPIALLQRLSDGDDIAYCPLVYGYVNYSGAEVRFADAPSVTPGGRRGSTIGGTGLAVSSHAEVTPELVAHIAWLMSPEAQRRFIPQHDGQPSARAAWADPEVDAAASGFYSGTRATLEQSWVRPRYAGYIPFQSEGSAIVRDVVVGEIGVDAGIDRLEAAFAASVAASVPTTREKVTR</sequence>
<accession>A0AB39BHK6</accession>
<dbReference type="EMBL" id="CP162511">
    <property type="protein sequence ID" value="XDI05865.1"/>
    <property type="molecule type" value="Genomic_DNA"/>
</dbReference>
<organism evidence="2">
    <name type="scientific">Herbiconiux sp. A18JL235</name>
    <dbReference type="NCBI Taxonomy" id="3152363"/>
    <lineage>
        <taxon>Bacteria</taxon>
        <taxon>Bacillati</taxon>
        <taxon>Actinomycetota</taxon>
        <taxon>Actinomycetes</taxon>
        <taxon>Micrococcales</taxon>
        <taxon>Microbacteriaceae</taxon>
        <taxon>Herbiconiux</taxon>
    </lineage>
</organism>
<evidence type="ECO:0000256" key="1">
    <source>
        <dbReference type="SAM" id="MobiDB-lite"/>
    </source>
</evidence>
<evidence type="ECO:0008006" key="3">
    <source>
        <dbReference type="Google" id="ProtNLM"/>
    </source>
</evidence>
<feature type="region of interest" description="Disordered" evidence="1">
    <location>
        <begin position="31"/>
        <end position="62"/>
    </location>
</feature>
<dbReference type="RefSeq" id="WP_368498254.1">
    <property type="nucleotide sequence ID" value="NZ_CP162511.1"/>
</dbReference>
<reference evidence="2" key="1">
    <citation type="submission" date="2024-05" db="EMBL/GenBank/DDBJ databases">
        <title>Herbiconiux sp. A18JL235.</title>
        <authorList>
            <person name="Zhang G."/>
        </authorList>
    </citation>
    <scope>NUCLEOTIDE SEQUENCE</scope>
    <source>
        <strain evidence="2">A18JL235</strain>
    </source>
</reference>
<dbReference type="SUPFAM" id="SSF53850">
    <property type="entry name" value="Periplasmic binding protein-like II"/>
    <property type="match status" value="1"/>
</dbReference>
<feature type="compositionally biased region" description="Low complexity" evidence="1">
    <location>
        <begin position="31"/>
        <end position="46"/>
    </location>
</feature>
<evidence type="ECO:0000313" key="2">
    <source>
        <dbReference type="EMBL" id="XDI05865.1"/>
    </source>
</evidence>
<dbReference type="Gene3D" id="3.40.190.10">
    <property type="entry name" value="Periplasmic binding protein-like II"/>
    <property type="match status" value="2"/>
</dbReference>
<name>A0AB39BHK6_9MICO</name>
<proteinExistence type="predicted"/>
<dbReference type="AlphaFoldDB" id="A0AB39BHK6"/>
<protein>
    <recommendedName>
        <fullName evidence="3">Extracellular solute-binding protein</fullName>
    </recommendedName>
</protein>
<gene>
    <name evidence="2" type="ORF">ABFY20_01865</name>
</gene>